<protein>
    <recommendedName>
        <fullName evidence="3">DUF6844 domain-containing protein</fullName>
    </recommendedName>
</protein>
<evidence type="ECO:0000256" key="1">
    <source>
        <dbReference type="SAM" id="MobiDB-lite"/>
    </source>
</evidence>
<feature type="chain" id="PRO_5004506182" description="DUF6844 domain-containing protein" evidence="2">
    <location>
        <begin position="24"/>
        <end position="486"/>
    </location>
</feature>
<evidence type="ECO:0000256" key="2">
    <source>
        <dbReference type="SAM" id="SignalP"/>
    </source>
</evidence>
<feature type="region of interest" description="Disordered" evidence="1">
    <location>
        <begin position="450"/>
        <end position="486"/>
    </location>
</feature>
<feature type="signal peptide" evidence="2">
    <location>
        <begin position="1"/>
        <end position="23"/>
    </location>
</feature>
<keyword evidence="2" id="KW-0732">Signal</keyword>
<name>S3BFQ4_9BURK</name>
<evidence type="ECO:0000259" key="3">
    <source>
        <dbReference type="Pfam" id="PF20891"/>
    </source>
</evidence>
<feature type="domain" description="DUF6844" evidence="3">
    <location>
        <begin position="172"/>
        <end position="266"/>
    </location>
</feature>
<dbReference type="EMBL" id="ATCF01000027">
    <property type="protein sequence ID" value="EPD98150.1"/>
    <property type="molecule type" value="Genomic_DNA"/>
</dbReference>
<dbReference type="HOGENOM" id="CLU_561310_0_0_4"/>
<proteinExistence type="predicted"/>
<feature type="compositionally biased region" description="Low complexity" evidence="1">
    <location>
        <begin position="454"/>
        <end position="473"/>
    </location>
</feature>
<sequence>MKIFRLATVICSGMIVFMNQSGAAESETSTPKNVAVESAAATSQPTTDVAAPDATAAFFGAGSAVSDKYQNWLNNAAEKTLSGCRKKGKDLSLPECNLEKIVVYGDASVQVQSTHPDWIHYRALAYSEAVIQALSKFAEQQALTNKVKMVREFTRDNTPLPDDPFRAESQISSMIDKVMALGGGMLDKFLEKYDIDPKQYDQLPPEKRKALLSQTITVISQRSALADCTGLMPLTTIEADDGKGGTTIRVVYVTSADRIQMVKTMFKQGARIEANADKRAARSVRDRYVNVSEQILFSMFGPRFVWDENGYPVLISYGQAGVDKAADRTEQNLLIDDARDLAHQAAINELTILLHGSILTKVEQQEKSRFAKEDVRQRQADGSVLASQESSTTLAKSTQIKQELSGRISNFAGIQEVRTWQWVEPSSGKPVVGSIVMWSPETASLAHTLKNTKASSISQPQTQTTPAAKPAAASVKQSMETDDYEF</sequence>
<reference evidence="4 5" key="1">
    <citation type="submission" date="2013-04" db="EMBL/GenBank/DDBJ databases">
        <title>The Genome Sequence of Sutterella wadsworthensis HGA0223.</title>
        <authorList>
            <consortium name="The Broad Institute Genomics Platform"/>
            <person name="Earl A."/>
            <person name="Ward D."/>
            <person name="Feldgarden M."/>
            <person name="Gevers D."/>
            <person name="Schmidt T.M."/>
            <person name="Dover J."/>
            <person name="Dai D."/>
            <person name="Walker B."/>
            <person name="Young S."/>
            <person name="Zeng Q."/>
            <person name="Gargeya S."/>
            <person name="Fitzgerald M."/>
            <person name="Haas B."/>
            <person name="Abouelleil A."/>
            <person name="Allen A.W."/>
            <person name="Alvarado L."/>
            <person name="Arachchi H.M."/>
            <person name="Berlin A.M."/>
            <person name="Chapman S.B."/>
            <person name="Gainer-Dewar J."/>
            <person name="Goldberg J."/>
            <person name="Griggs A."/>
            <person name="Gujja S."/>
            <person name="Hansen M."/>
            <person name="Howarth C."/>
            <person name="Imamovic A."/>
            <person name="Ireland A."/>
            <person name="Larimer J."/>
            <person name="McCowan C."/>
            <person name="Murphy C."/>
            <person name="Pearson M."/>
            <person name="Poon T.W."/>
            <person name="Priest M."/>
            <person name="Roberts A."/>
            <person name="Saif S."/>
            <person name="Shea T."/>
            <person name="Sisk P."/>
            <person name="Sykes S."/>
            <person name="Wortman J."/>
            <person name="Nusbaum C."/>
            <person name="Birren B."/>
        </authorList>
    </citation>
    <scope>NUCLEOTIDE SEQUENCE [LARGE SCALE GENOMIC DNA]</scope>
    <source>
        <strain evidence="4 5">HGA0223</strain>
    </source>
</reference>
<dbReference type="eggNOG" id="ENOG5032NNQ">
    <property type="taxonomic scope" value="Bacteria"/>
</dbReference>
<comment type="caution">
    <text evidence="4">The sequence shown here is derived from an EMBL/GenBank/DDBJ whole genome shotgun (WGS) entry which is preliminary data.</text>
</comment>
<feature type="compositionally biased region" description="Basic and acidic residues" evidence="1">
    <location>
        <begin position="370"/>
        <end position="379"/>
    </location>
</feature>
<dbReference type="AlphaFoldDB" id="S3BFQ4"/>
<dbReference type="RefSeq" id="WP_016474989.1">
    <property type="nucleotide sequence ID" value="NZ_KE150480.1"/>
</dbReference>
<dbReference type="STRING" id="1203554.HMPREF1476_01856"/>
<evidence type="ECO:0000313" key="5">
    <source>
        <dbReference type="Proteomes" id="UP000014400"/>
    </source>
</evidence>
<organism evidence="4 5">
    <name type="scientific">Sutterella wadsworthensis HGA0223</name>
    <dbReference type="NCBI Taxonomy" id="1203554"/>
    <lineage>
        <taxon>Bacteria</taxon>
        <taxon>Pseudomonadati</taxon>
        <taxon>Pseudomonadota</taxon>
        <taxon>Betaproteobacteria</taxon>
        <taxon>Burkholderiales</taxon>
        <taxon>Sutterellaceae</taxon>
        <taxon>Sutterella</taxon>
    </lineage>
</organism>
<dbReference type="Proteomes" id="UP000014400">
    <property type="component" value="Unassembled WGS sequence"/>
</dbReference>
<feature type="region of interest" description="Disordered" evidence="1">
    <location>
        <begin position="370"/>
        <end position="392"/>
    </location>
</feature>
<evidence type="ECO:0000313" key="4">
    <source>
        <dbReference type="EMBL" id="EPD98150.1"/>
    </source>
</evidence>
<dbReference type="PATRIC" id="fig|1203554.3.peg.1936"/>
<accession>S3BFQ4</accession>
<gene>
    <name evidence="4" type="ORF">HMPREF1476_01856</name>
</gene>
<dbReference type="Pfam" id="PF20891">
    <property type="entry name" value="DUF6844"/>
    <property type="match status" value="1"/>
</dbReference>
<dbReference type="InterPro" id="IPR049286">
    <property type="entry name" value="DUF6844"/>
</dbReference>
<keyword evidence="5" id="KW-1185">Reference proteome</keyword>